<organism evidence="4 5">
    <name type="scientific">Stakelama saccharophila</name>
    <dbReference type="NCBI Taxonomy" id="3075605"/>
    <lineage>
        <taxon>Bacteria</taxon>
        <taxon>Pseudomonadati</taxon>
        <taxon>Pseudomonadota</taxon>
        <taxon>Alphaproteobacteria</taxon>
        <taxon>Sphingomonadales</taxon>
        <taxon>Sphingomonadaceae</taxon>
        <taxon>Stakelama</taxon>
    </lineage>
</organism>
<dbReference type="EMBL" id="CP135076">
    <property type="protein sequence ID" value="WNO53041.1"/>
    <property type="molecule type" value="Genomic_DNA"/>
</dbReference>
<dbReference type="PANTHER" id="PTHR30570">
    <property type="entry name" value="PERIPLASMIC PHOSPHATE BINDING COMPONENT OF PHOSPHATE ABC TRANSPORTER"/>
    <property type="match status" value="1"/>
</dbReference>
<proteinExistence type="predicted"/>
<dbReference type="SUPFAM" id="SSF53850">
    <property type="entry name" value="Periplasmic binding protein-like II"/>
    <property type="match status" value="1"/>
</dbReference>
<feature type="chain" id="PRO_5046252055" evidence="2">
    <location>
        <begin position="17"/>
        <end position="340"/>
    </location>
</feature>
<dbReference type="InterPro" id="IPR024370">
    <property type="entry name" value="PBP_domain"/>
</dbReference>
<name>A0ABZ0B7F0_9SPHN</name>
<evidence type="ECO:0000313" key="5">
    <source>
        <dbReference type="Proteomes" id="UP001302249"/>
    </source>
</evidence>
<protein>
    <submittedName>
        <fullName evidence="4">Substrate-binding domain-containing protein</fullName>
    </submittedName>
</protein>
<evidence type="ECO:0000313" key="4">
    <source>
        <dbReference type="EMBL" id="WNO53041.1"/>
    </source>
</evidence>
<dbReference type="PANTHER" id="PTHR30570:SF1">
    <property type="entry name" value="PHOSPHATE-BINDING PROTEIN PSTS"/>
    <property type="match status" value="1"/>
</dbReference>
<dbReference type="Pfam" id="PF12849">
    <property type="entry name" value="PBP_like_2"/>
    <property type="match status" value="1"/>
</dbReference>
<dbReference type="RefSeq" id="WP_313914101.1">
    <property type="nucleotide sequence ID" value="NZ_CP135076.1"/>
</dbReference>
<keyword evidence="1 2" id="KW-0732">Signal</keyword>
<evidence type="ECO:0000259" key="3">
    <source>
        <dbReference type="Pfam" id="PF12849"/>
    </source>
</evidence>
<feature type="signal peptide" evidence="2">
    <location>
        <begin position="1"/>
        <end position="16"/>
    </location>
</feature>
<accession>A0ABZ0B7F0</accession>
<gene>
    <name evidence="4" type="ORF">RPR59_11315</name>
</gene>
<dbReference type="PROSITE" id="PS51257">
    <property type="entry name" value="PROKAR_LIPOPROTEIN"/>
    <property type="match status" value="1"/>
</dbReference>
<dbReference type="Proteomes" id="UP001302249">
    <property type="component" value="Chromosome"/>
</dbReference>
<reference evidence="4 5" key="1">
    <citation type="submission" date="2023-09" db="EMBL/GenBank/DDBJ databases">
        <authorList>
            <person name="Rey-Velasco X."/>
        </authorList>
    </citation>
    <scope>NUCLEOTIDE SEQUENCE [LARGE SCALE GENOMIC DNA]</scope>
    <source>
        <strain evidence="4 5">W311</strain>
    </source>
</reference>
<keyword evidence="5" id="KW-1185">Reference proteome</keyword>
<evidence type="ECO:0000256" key="2">
    <source>
        <dbReference type="SAM" id="SignalP"/>
    </source>
</evidence>
<dbReference type="Gene3D" id="3.40.190.10">
    <property type="entry name" value="Periplasmic binding protein-like II"/>
    <property type="match status" value="2"/>
</dbReference>
<feature type="domain" description="PBP" evidence="3">
    <location>
        <begin position="20"/>
        <end position="298"/>
    </location>
</feature>
<dbReference type="InterPro" id="IPR050811">
    <property type="entry name" value="Phosphate_ABC_transporter"/>
</dbReference>
<sequence length="340" mass="36626">MIRRMALIATISLALAACGQQSGRDYIKIVGSSTVYPFSTVVAEQMVNQNPSLKTPVIESTGTGGGMKLFCGGVGVEHPDIADASRPMTPSEYETCRANGVDGIMKIQVGVDGIAFAESNEGPKFALSTAQIYKALAANPMGKPNPYKFWDDIDPSLPHQPIQVFGPPSTSGTRDALAELILAKGCEEVDPQAASLEGDAFDERCKRIREDGAYVDKGENDNMIVQNLNVSPNAIGIFGYSYLEENRDRIHGITIDGVEPTYKNIASGDYPGSRPLFIYVKKQHLDAVPGIKQFLDEYAESWGPKGPLVAKGMIAAPESVRAQSRKIIDQGITLDPSTLK</sequence>
<evidence type="ECO:0000256" key="1">
    <source>
        <dbReference type="ARBA" id="ARBA00022729"/>
    </source>
</evidence>